<proteinExistence type="predicted"/>
<sequence length="163" mass="17206">MDHVLLSGGAPKGPADRLSEELRLLKSSSGLTYARISERTHYAKSSWERWVNGKQFPPRDAVERIAAVCQADERRLLELWTQAEACRTLAGTLAAAPAAAPGAVPGAAGRSGAPGEGDAALQDRRQKAVWSLTVLALALTAGLARSVRQGRELRRGTRPGGGG</sequence>
<dbReference type="SUPFAM" id="SSF47413">
    <property type="entry name" value="lambda repressor-like DNA-binding domains"/>
    <property type="match status" value="1"/>
</dbReference>
<organism evidence="3 4">
    <name type="scientific">Kitasatospora misakiensis</name>
    <dbReference type="NCBI Taxonomy" id="67330"/>
    <lineage>
        <taxon>Bacteria</taxon>
        <taxon>Bacillati</taxon>
        <taxon>Actinomycetota</taxon>
        <taxon>Actinomycetes</taxon>
        <taxon>Kitasatosporales</taxon>
        <taxon>Streptomycetaceae</taxon>
        <taxon>Kitasatospora</taxon>
    </lineage>
</organism>
<dbReference type="EMBL" id="JBHSOF010000025">
    <property type="protein sequence ID" value="MFC5665210.1"/>
    <property type="molecule type" value="Genomic_DNA"/>
</dbReference>
<gene>
    <name evidence="3" type="ORF">ACFP3U_19760</name>
</gene>
<evidence type="ECO:0000256" key="1">
    <source>
        <dbReference type="SAM" id="MobiDB-lite"/>
    </source>
</evidence>
<dbReference type="InterPro" id="IPR001387">
    <property type="entry name" value="Cro/C1-type_HTH"/>
</dbReference>
<dbReference type="InterPro" id="IPR010982">
    <property type="entry name" value="Lambda_DNA-bd_dom_sf"/>
</dbReference>
<comment type="caution">
    <text evidence="3">The sequence shown here is derived from an EMBL/GenBank/DDBJ whole genome shotgun (WGS) entry which is preliminary data.</text>
</comment>
<dbReference type="SMART" id="SM00530">
    <property type="entry name" value="HTH_XRE"/>
    <property type="match status" value="1"/>
</dbReference>
<reference evidence="4" key="1">
    <citation type="journal article" date="2019" name="Int. J. Syst. Evol. Microbiol.">
        <title>The Global Catalogue of Microorganisms (GCM) 10K type strain sequencing project: providing services to taxonomists for standard genome sequencing and annotation.</title>
        <authorList>
            <consortium name="The Broad Institute Genomics Platform"/>
            <consortium name="The Broad Institute Genome Sequencing Center for Infectious Disease"/>
            <person name="Wu L."/>
            <person name="Ma J."/>
        </authorList>
    </citation>
    <scope>NUCLEOTIDE SEQUENCE [LARGE SCALE GENOMIC DNA]</scope>
    <source>
        <strain evidence="4">CGMCC 4.1437</strain>
    </source>
</reference>
<evidence type="ECO:0000313" key="4">
    <source>
        <dbReference type="Proteomes" id="UP001595975"/>
    </source>
</evidence>
<dbReference type="RefSeq" id="WP_380226899.1">
    <property type="nucleotide sequence ID" value="NZ_JBHSOF010000025.1"/>
</dbReference>
<name>A0ABW0X5Z6_9ACTN</name>
<dbReference type="Gene3D" id="1.10.260.40">
    <property type="entry name" value="lambda repressor-like DNA-binding domains"/>
    <property type="match status" value="1"/>
</dbReference>
<protein>
    <submittedName>
        <fullName evidence="3">Helix-turn-helix domain-containing protein</fullName>
    </submittedName>
</protein>
<feature type="compositionally biased region" description="Low complexity" evidence="1">
    <location>
        <begin position="98"/>
        <end position="117"/>
    </location>
</feature>
<dbReference type="CDD" id="cd00093">
    <property type="entry name" value="HTH_XRE"/>
    <property type="match status" value="1"/>
</dbReference>
<feature type="domain" description="HTH cro/C1-type" evidence="2">
    <location>
        <begin position="21"/>
        <end position="76"/>
    </location>
</feature>
<evidence type="ECO:0000313" key="3">
    <source>
        <dbReference type="EMBL" id="MFC5665210.1"/>
    </source>
</evidence>
<accession>A0ABW0X5Z6</accession>
<evidence type="ECO:0000259" key="2">
    <source>
        <dbReference type="SMART" id="SM00530"/>
    </source>
</evidence>
<dbReference type="Proteomes" id="UP001595975">
    <property type="component" value="Unassembled WGS sequence"/>
</dbReference>
<dbReference type="Pfam" id="PF13560">
    <property type="entry name" value="HTH_31"/>
    <property type="match status" value="1"/>
</dbReference>
<feature type="region of interest" description="Disordered" evidence="1">
    <location>
        <begin position="98"/>
        <end position="120"/>
    </location>
</feature>
<keyword evidence="4" id="KW-1185">Reference proteome</keyword>